<accession>A0A0E9RA34</accession>
<dbReference type="AlphaFoldDB" id="A0A0E9RA34"/>
<protein>
    <submittedName>
        <fullName evidence="1">Uncharacterized protein</fullName>
    </submittedName>
</protein>
<proteinExistence type="predicted"/>
<evidence type="ECO:0000313" key="1">
    <source>
        <dbReference type="EMBL" id="JAH26011.1"/>
    </source>
</evidence>
<sequence length="67" mass="7840">MFALTQNSGNAPRLYNYLQKNHSVIISLKKNTQSLEIKTTTNNNTGHDQSFFFNHFFTVEETIYSFF</sequence>
<name>A0A0E9RA34_ANGAN</name>
<organism evidence="1">
    <name type="scientific">Anguilla anguilla</name>
    <name type="common">European freshwater eel</name>
    <name type="synonym">Muraena anguilla</name>
    <dbReference type="NCBI Taxonomy" id="7936"/>
    <lineage>
        <taxon>Eukaryota</taxon>
        <taxon>Metazoa</taxon>
        <taxon>Chordata</taxon>
        <taxon>Craniata</taxon>
        <taxon>Vertebrata</taxon>
        <taxon>Euteleostomi</taxon>
        <taxon>Actinopterygii</taxon>
        <taxon>Neopterygii</taxon>
        <taxon>Teleostei</taxon>
        <taxon>Anguilliformes</taxon>
        <taxon>Anguillidae</taxon>
        <taxon>Anguilla</taxon>
    </lineage>
</organism>
<reference evidence="1" key="1">
    <citation type="submission" date="2014-11" db="EMBL/GenBank/DDBJ databases">
        <authorList>
            <person name="Amaro Gonzalez C."/>
        </authorList>
    </citation>
    <scope>NUCLEOTIDE SEQUENCE</scope>
</reference>
<dbReference type="EMBL" id="GBXM01082566">
    <property type="protein sequence ID" value="JAH26011.1"/>
    <property type="molecule type" value="Transcribed_RNA"/>
</dbReference>
<reference evidence="1" key="2">
    <citation type="journal article" date="2015" name="Fish Shellfish Immunol.">
        <title>Early steps in the European eel (Anguilla anguilla)-Vibrio vulnificus interaction in the gills: Role of the RtxA13 toxin.</title>
        <authorList>
            <person name="Callol A."/>
            <person name="Pajuelo D."/>
            <person name="Ebbesson L."/>
            <person name="Teles M."/>
            <person name="MacKenzie S."/>
            <person name="Amaro C."/>
        </authorList>
    </citation>
    <scope>NUCLEOTIDE SEQUENCE</scope>
</reference>